<dbReference type="Proteomes" id="UP001364224">
    <property type="component" value="Unassembled WGS sequence"/>
</dbReference>
<dbReference type="InterPro" id="IPR007837">
    <property type="entry name" value="DinB"/>
</dbReference>
<dbReference type="SUPFAM" id="SSF109854">
    <property type="entry name" value="DinB/YfiT-like putative metalloenzymes"/>
    <property type="match status" value="1"/>
</dbReference>
<name>A0ABU8BFI5_9BRAD</name>
<dbReference type="EMBL" id="JAZHRV010000001">
    <property type="protein sequence ID" value="MEH2557311.1"/>
    <property type="molecule type" value="Genomic_DNA"/>
</dbReference>
<comment type="caution">
    <text evidence="3">The sequence shown here is derived from an EMBL/GenBank/DDBJ whole genome shotgun (WGS) entry which is preliminary data.</text>
</comment>
<organism evidence="3 4">
    <name type="scientific">Bradyrhizobium algeriense</name>
    <dbReference type="NCBI Taxonomy" id="634784"/>
    <lineage>
        <taxon>Bacteria</taxon>
        <taxon>Pseudomonadati</taxon>
        <taxon>Pseudomonadota</taxon>
        <taxon>Alphaproteobacteria</taxon>
        <taxon>Hyphomicrobiales</taxon>
        <taxon>Nitrobacteraceae</taxon>
        <taxon>Bradyrhizobium</taxon>
    </lineage>
</organism>
<gene>
    <name evidence="3" type="ORF">V1286_004840</name>
</gene>
<evidence type="ECO:0000256" key="1">
    <source>
        <dbReference type="ARBA" id="ARBA00008635"/>
    </source>
</evidence>
<dbReference type="Pfam" id="PF05163">
    <property type="entry name" value="DinB"/>
    <property type="match status" value="1"/>
</dbReference>
<dbReference type="PANTHER" id="PTHR37302:SF1">
    <property type="entry name" value="PROTEIN DINB"/>
    <property type="match status" value="1"/>
</dbReference>
<protein>
    <submittedName>
        <fullName evidence="3">Damage-inducible protein DinB</fullName>
    </submittedName>
</protein>
<comment type="similarity">
    <text evidence="1">Belongs to the DinB family.</text>
</comment>
<dbReference type="Gene3D" id="1.20.120.450">
    <property type="entry name" value="dinb family like domain"/>
    <property type="match status" value="1"/>
</dbReference>
<accession>A0ABU8BFI5</accession>
<reference evidence="3 4" key="1">
    <citation type="submission" date="2024-02" db="EMBL/GenBank/DDBJ databases">
        <title>Adaptive strategies in a cosmopolitan and abundant soil bacterium.</title>
        <authorList>
            <person name="Carini P."/>
        </authorList>
    </citation>
    <scope>NUCLEOTIDE SEQUENCE [LARGE SCALE GENOMIC DNA]</scope>
    <source>
        <strain evidence="3 4">AZCC 1608</strain>
    </source>
</reference>
<evidence type="ECO:0000256" key="2">
    <source>
        <dbReference type="ARBA" id="ARBA00022723"/>
    </source>
</evidence>
<sequence length="178" mass="19886">MTEIMMKGHFQQLAAYNRWANARLYAAALGLSEEAYRRPTGVFFDSLHGTLNHLLLTDRIWLKRLTGQGEHPNQLNAILYDNRADLTKARLAEDARLISVVEQYNNAQLAAKVAYRTTSGSPQEQILADILSHLFNHQTHHRGHCHACLSIVTGTEPPSLDLLMFQRGGTAPDLASLV</sequence>
<dbReference type="PANTHER" id="PTHR37302">
    <property type="entry name" value="SLR1116 PROTEIN"/>
    <property type="match status" value="1"/>
</dbReference>
<dbReference type="RefSeq" id="WP_334483340.1">
    <property type="nucleotide sequence ID" value="NZ_JAZHRV010000001.1"/>
</dbReference>
<dbReference type="InterPro" id="IPR034660">
    <property type="entry name" value="DinB/YfiT-like"/>
</dbReference>
<evidence type="ECO:0000313" key="4">
    <source>
        <dbReference type="Proteomes" id="UP001364224"/>
    </source>
</evidence>
<keyword evidence="4" id="KW-1185">Reference proteome</keyword>
<evidence type="ECO:0000313" key="3">
    <source>
        <dbReference type="EMBL" id="MEH2557311.1"/>
    </source>
</evidence>
<keyword evidence="2" id="KW-0479">Metal-binding</keyword>
<proteinExistence type="inferred from homology"/>